<feature type="transmembrane region" description="Helical" evidence="18">
    <location>
        <begin position="1039"/>
        <end position="1061"/>
    </location>
</feature>
<keyword evidence="11 18" id="KW-1133">Transmembrane helix</keyword>
<feature type="zinc finger region" description="C3H1-type" evidence="17">
    <location>
        <begin position="1379"/>
        <end position="1406"/>
    </location>
</feature>
<evidence type="ECO:0000313" key="23">
    <source>
        <dbReference type="Proteomes" id="UP000239649"/>
    </source>
</evidence>
<comment type="similarity">
    <text evidence="2 18">Belongs to the cation transport ATPase (P-type) (TC 3.A.3) family. Type IB subfamily.</text>
</comment>
<dbReference type="PROSITE" id="PS00154">
    <property type="entry name" value="ATPASE_E1_E2"/>
    <property type="match status" value="1"/>
</dbReference>
<evidence type="ECO:0000256" key="17">
    <source>
        <dbReference type="PROSITE-ProRule" id="PRU00723"/>
    </source>
</evidence>
<dbReference type="NCBIfam" id="TIGR01525">
    <property type="entry name" value="ATPase-IB_hvy"/>
    <property type="match status" value="1"/>
</dbReference>
<feature type="region of interest" description="Disordered" evidence="19">
    <location>
        <begin position="1240"/>
        <end position="1259"/>
    </location>
</feature>
<evidence type="ECO:0000313" key="22">
    <source>
        <dbReference type="EMBL" id="PSC70545.1"/>
    </source>
</evidence>
<dbReference type="InterPro" id="IPR023214">
    <property type="entry name" value="HAD_sf"/>
</dbReference>
<keyword evidence="6 17" id="KW-0479">Metal-binding</keyword>
<dbReference type="FunFam" id="3.30.70.100:FF:000001">
    <property type="entry name" value="ATPase copper transporting beta"/>
    <property type="match status" value="1"/>
</dbReference>
<dbReference type="InterPro" id="IPR027256">
    <property type="entry name" value="P-typ_ATPase_IB"/>
</dbReference>
<dbReference type="SUPFAM" id="SSF81653">
    <property type="entry name" value="Calcium ATPase, transduction domain A"/>
    <property type="match status" value="1"/>
</dbReference>
<feature type="region of interest" description="Disordered" evidence="19">
    <location>
        <begin position="1197"/>
        <end position="1221"/>
    </location>
</feature>
<dbReference type="SUPFAM" id="SSF81660">
    <property type="entry name" value="Metal cation-transporting ATPase, ATP-binding domain N"/>
    <property type="match status" value="1"/>
</dbReference>
<dbReference type="PRINTS" id="PR00120">
    <property type="entry name" value="HATPASE"/>
</dbReference>
<dbReference type="CDD" id="cd02094">
    <property type="entry name" value="P-type_ATPase_Cu-like"/>
    <property type="match status" value="1"/>
</dbReference>
<dbReference type="SUPFAM" id="SSF55008">
    <property type="entry name" value="HMA, heavy metal-associated domain"/>
    <property type="match status" value="3"/>
</dbReference>
<evidence type="ECO:0000256" key="3">
    <source>
        <dbReference type="ARBA" id="ARBA00012517"/>
    </source>
</evidence>
<accession>A0A2P6V8Y7</accession>
<dbReference type="PROSITE" id="PS01047">
    <property type="entry name" value="HMA_1"/>
    <property type="match status" value="3"/>
</dbReference>
<evidence type="ECO:0000256" key="2">
    <source>
        <dbReference type="ARBA" id="ARBA00006024"/>
    </source>
</evidence>
<dbReference type="FunFam" id="3.30.70.100:FF:000033">
    <property type="entry name" value="Copper-transporting ATPase HMA5"/>
    <property type="match status" value="1"/>
</dbReference>
<keyword evidence="9 18" id="KW-0067">ATP-binding</keyword>
<evidence type="ECO:0000259" key="21">
    <source>
        <dbReference type="PROSITE" id="PS50846"/>
    </source>
</evidence>
<dbReference type="InterPro" id="IPR059000">
    <property type="entry name" value="ATPase_P-type_domA"/>
</dbReference>
<dbReference type="STRING" id="554055.A0A2P6V8Y7"/>
<dbReference type="GO" id="GO:0016020">
    <property type="term" value="C:membrane"/>
    <property type="evidence" value="ECO:0007669"/>
    <property type="project" value="UniProtKB-SubCell"/>
</dbReference>
<dbReference type="InterPro" id="IPR017969">
    <property type="entry name" value="Heavy-metal-associated_CS"/>
</dbReference>
<evidence type="ECO:0000256" key="10">
    <source>
        <dbReference type="ARBA" id="ARBA00022967"/>
    </source>
</evidence>
<dbReference type="SUPFAM" id="SSF56784">
    <property type="entry name" value="HAD-like"/>
    <property type="match status" value="1"/>
</dbReference>
<feature type="zinc finger region" description="C3H1-type" evidence="17">
    <location>
        <begin position="1407"/>
        <end position="1433"/>
    </location>
</feature>
<dbReference type="PRINTS" id="PR00119">
    <property type="entry name" value="CATATPASE"/>
</dbReference>
<feature type="transmembrane region" description="Helical" evidence="18">
    <location>
        <begin position="621"/>
        <end position="642"/>
    </location>
</feature>
<feature type="domain" description="C3H1-type" evidence="20">
    <location>
        <begin position="1379"/>
        <end position="1406"/>
    </location>
</feature>
<keyword evidence="23" id="KW-1185">Reference proteome</keyword>
<feature type="transmembrane region" description="Helical" evidence="18">
    <location>
        <begin position="580"/>
        <end position="601"/>
    </location>
</feature>
<keyword evidence="5 18" id="KW-0812">Transmembrane</keyword>
<dbReference type="PROSITE" id="PS50103">
    <property type="entry name" value="ZF_C3H1"/>
    <property type="match status" value="3"/>
</dbReference>
<evidence type="ECO:0000256" key="6">
    <source>
        <dbReference type="ARBA" id="ARBA00022723"/>
    </source>
</evidence>
<keyword evidence="14 18" id="KW-0472">Membrane</keyword>
<evidence type="ECO:0000259" key="20">
    <source>
        <dbReference type="PROSITE" id="PS50103"/>
    </source>
</evidence>
<keyword evidence="12" id="KW-0186">Copper</keyword>
<feature type="compositionally biased region" description="Basic and acidic residues" evidence="19">
    <location>
        <begin position="1528"/>
        <end position="1540"/>
    </location>
</feature>
<dbReference type="Proteomes" id="UP000239649">
    <property type="component" value="Unassembled WGS sequence"/>
</dbReference>
<evidence type="ECO:0000256" key="13">
    <source>
        <dbReference type="ARBA" id="ARBA00023065"/>
    </source>
</evidence>
<feature type="transmembrane region" description="Helical" evidence="18">
    <location>
        <begin position="1067"/>
        <end position="1088"/>
    </location>
</feature>
<dbReference type="FunFam" id="2.70.150.10:FF:000002">
    <property type="entry name" value="Copper-transporting ATPase 1, putative"/>
    <property type="match status" value="1"/>
</dbReference>
<dbReference type="OrthoDB" id="432719at2759"/>
<evidence type="ECO:0000256" key="4">
    <source>
        <dbReference type="ARBA" id="ARBA00022448"/>
    </source>
</evidence>
<feature type="domain" description="HMA" evidence="21">
    <location>
        <begin position="55"/>
        <end position="121"/>
    </location>
</feature>
<evidence type="ECO:0000256" key="5">
    <source>
        <dbReference type="ARBA" id="ARBA00022692"/>
    </source>
</evidence>
<evidence type="ECO:0000256" key="19">
    <source>
        <dbReference type="SAM" id="MobiDB-lite"/>
    </source>
</evidence>
<keyword evidence="13" id="KW-0406">Ion transport</keyword>
<gene>
    <name evidence="22" type="ORF">C2E20_6011</name>
</gene>
<feature type="zinc finger region" description="C3H1-type" evidence="17">
    <location>
        <begin position="1434"/>
        <end position="1461"/>
    </location>
</feature>
<evidence type="ECO:0000256" key="1">
    <source>
        <dbReference type="ARBA" id="ARBA00004141"/>
    </source>
</evidence>
<protein>
    <recommendedName>
        <fullName evidence="3">P-type Cu(+) transporter</fullName>
        <ecNumber evidence="3">7.2.2.8</ecNumber>
    </recommendedName>
    <alternativeName>
        <fullName evidence="16">Protein HEAVY METAL ATPASE 5</fullName>
    </alternativeName>
</protein>
<dbReference type="SUPFAM" id="SSF81665">
    <property type="entry name" value="Calcium ATPase, transmembrane domain M"/>
    <property type="match status" value="1"/>
</dbReference>
<keyword evidence="10" id="KW-1278">Translocase</keyword>
<feature type="compositionally biased region" description="Polar residues" evidence="19">
    <location>
        <begin position="1207"/>
        <end position="1216"/>
    </location>
</feature>
<dbReference type="Gene3D" id="4.10.1000.10">
    <property type="entry name" value="Zinc finger, CCCH-type"/>
    <property type="match status" value="1"/>
</dbReference>
<dbReference type="InterPro" id="IPR018303">
    <property type="entry name" value="ATPase_P-typ_P_site"/>
</dbReference>
<dbReference type="GO" id="GO:0008270">
    <property type="term" value="F:zinc ion binding"/>
    <property type="evidence" value="ECO:0007669"/>
    <property type="project" value="UniProtKB-KW"/>
</dbReference>
<dbReference type="Pfam" id="PF00122">
    <property type="entry name" value="E1-E2_ATPase"/>
    <property type="match status" value="1"/>
</dbReference>
<sequence>MQRLRRLLLGGGGAMPSASLPAYKKVHDSDAAEAAHELAQLVPGGALGSSAAGVTHLVLSVSGMHCSSCSSAVESALRALPGVLSADVALLSESADVRLDTSATGADVVLAAVDACGFGARVVSTRGEAAPAGGVAPRPLTLKLSVQGMHCSACSSAVEAALQAVPGVQSAAASLTVHQAEVRYGAGAAAAAAAGGSPPFEQQLVEAVEACGFEATVLGPAQSCQQQLRVGGMTCSSCSGAVEVALRAVPGVQAASVSLLSGVAEVHYDPDIAGPRHLVDAVEGAGFEAALITGERLDFVDNNRRETALWWRQFRNSALLTLPVFLITMVLPHVSCMLWLYHGKVGGFPLDQIAKCLLATPVQFGYGWRFHRGAYKALRSGRANMDVLVSMGTNASYTYSLISMVHHHIMRHHMSGAYKPTDFFETAAMIITLVLMGKYLESAAKGKTSEAITKLCQLAPPTALLVELDGEGRATGEREVPTELVHRGDALKVLPGARIPTDGEVLDGTSYVDESMLTGESVPVHKEVGDAVIGGTINMGGVLRIRASRVGSDTALSQIVRLVENAQLSKAPIQAFADRVSSVFVPVVAALAVVTWAAWYIAGRAGWYPASWLPQGHNDFLFALLFGIAVLVIACPCALGLATPTAVMVGTGVGAANGILIKGGDALERACRVRTIVFDKTGTLTAGKPHVVDMRALHAKLGPHDVLQLAAAVEAHSEHPIASAILGLLQRQQGKQGKQGEEAEGGGGVLHARGVEVTVGQGISAWVELPAPAVAPGGSPASSISTAALLDIQAATPAVSPTAAAAAAAATASGAAAPAPAPAAAAAAGRASQPASPMAAAAVAAAAAAAAASPLEVLVTVGNKRRMAEAGVPVPPAAKAYMNGQEDRGSTCVLVAVQRTLVGVIAVMDPIKPEARGVVAALHQMGMHCVCLTGDNWRTARAIADQLGITTVFAEVLPAGKVEKVRELQASSQHGVAMVGDGVNDSPALAQADVGIAVGSGTDVAIEAADYVLMRSDLEDLLMAMDLSRRTFNRIRLNYVWALGYNVLMIPTAAGVFYPVTHMQLPPWVAGACMALSSVSVVCSSLLLRRYRRPHAVLHGQQQRVLVYKKGRGGKSLQRTAVKAAARSSLSWRNPALAVASAAPGPAARGQPAAAKPPAAAPGAAGTRGGGGTPQLRRSSKWHKYVRAATPALKAPLMPAQRLAGTSGAQRGSSGDASAAGQLKRLGGSVYKVVSYGRSRSLQRQPSTQLGSPASPAAAAAGLHGAPAAAANLATVPAAGTTRRVSRFKLISGTAAAALKKRSPAAKAAAALKPSGGVGKPLGSSSTVAKQQQRRRRQQQGQGEKPAGRGGALIVFCPLYCRTGKCERRNKGCPYKHDTTKRAVCSRWLHGTCELGRSCPLQHQRKAELMPVCRHFLAGRCTAAICPYLHVNLPASAPICKRFLRGHCPAGTACPHKHYTLRMVREEKTLAPGRTRSAAGGSAGKKPQASRRRYFEVEEDAAEEGAAGRPAAKRARQEAAGEAGPAADGERQMLRRDSDALKPAFLFDDASP</sequence>
<keyword evidence="7" id="KW-0677">Repeat</keyword>
<keyword evidence="17" id="KW-0862">Zinc</keyword>
<dbReference type="InterPro" id="IPR001757">
    <property type="entry name" value="P_typ_ATPase"/>
</dbReference>
<evidence type="ECO:0000256" key="8">
    <source>
        <dbReference type="ARBA" id="ARBA00022741"/>
    </source>
</evidence>
<evidence type="ECO:0000256" key="11">
    <source>
        <dbReference type="ARBA" id="ARBA00022989"/>
    </source>
</evidence>
<keyword evidence="17" id="KW-0863">Zinc-finger</keyword>
<dbReference type="SFLD" id="SFLDF00027">
    <property type="entry name" value="p-type_atpase"/>
    <property type="match status" value="1"/>
</dbReference>
<dbReference type="GO" id="GO:0016887">
    <property type="term" value="F:ATP hydrolysis activity"/>
    <property type="evidence" value="ECO:0007669"/>
    <property type="project" value="InterPro"/>
</dbReference>
<feature type="domain" description="HMA" evidence="21">
    <location>
        <begin position="140"/>
        <end position="216"/>
    </location>
</feature>
<dbReference type="Pfam" id="PF00702">
    <property type="entry name" value="Hydrolase"/>
    <property type="match status" value="1"/>
</dbReference>
<dbReference type="GO" id="GO:0005524">
    <property type="term" value="F:ATP binding"/>
    <property type="evidence" value="ECO:0007669"/>
    <property type="project" value="UniProtKB-UniRule"/>
</dbReference>
<dbReference type="SFLD" id="SFLDS00003">
    <property type="entry name" value="Haloacid_Dehalogenase"/>
    <property type="match status" value="1"/>
</dbReference>
<dbReference type="FunFam" id="3.40.50.1000:FF:000031">
    <property type="entry name" value="Probable copper-transporting ATPase HMA5"/>
    <property type="match status" value="1"/>
</dbReference>
<dbReference type="SFLD" id="SFLDG00002">
    <property type="entry name" value="C1.7:_P-type_atpase_like"/>
    <property type="match status" value="1"/>
</dbReference>
<feature type="domain" description="C3H1-type" evidence="20">
    <location>
        <begin position="1434"/>
        <end position="1461"/>
    </location>
</feature>
<dbReference type="InterPro" id="IPR006121">
    <property type="entry name" value="HMA_dom"/>
</dbReference>
<dbReference type="InterPro" id="IPR023298">
    <property type="entry name" value="ATPase_P-typ_TM_dom_sf"/>
</dbReference>
<keyword evidence="8 18" id="KW-0547">Nucleotide-binding</keyword>
<dbReference type="InterPro" id="IPR036412">
    <property type="entry name" value="HAD-like_sf"/>
</dbReference>
<comment type="subcellular location">
    <subcellularLocation>
        <location evidence="1">Membrane</location>
        <topology evidence="1">Multi-pass membrane protein</topology>
    </subcellularLocation>
</comment>
<dbReference type="InterPro" id="IPR036163">
    <property type="entry name" value="HMA_dom_sf"/>
</dbReference>
<dbReference type="EC" id="7.2.2.8" evidence="3"/>
<dbReference type="PROSITE" id="PS50846">
    <property type="entry name" value="HMA_2"/>
    <property type="match status" value="3"/>
</dbReference>
<dbReference type="InterPro" id="IPR008250">
    <property type="entry name" value="ATPase_P-typ_transduc_dom_A_sf"/>
</dbReference>
<dbReference type="PANTHER" id="PTHR46594">
    <property type="entry name" value="P-TYPE CATION-TRANSPORTING ATPASE"/>
    <property type="match status" value="1"/>
</dbReference>
<feature type="compositionally biased region" description="Low complexity" evidence="19">
    <location>
        <begin position="1143"/>
        <end position="1165"/>
    </location>
</feature>
<evidence type="ECO:0000256" key="16">
    <source>
        <dbReference type="ARBA" id="ARBA00077729"/>
    </source>
</evidence>
<comment type="catalytic activity">
    <reaction evidence="15">
        <text>Cu(+)(in) + ATP + H2O = Cu(+)(out) + ADP + phosphate + H(+)</text>
        <dbReference type="Rhea" id="RHEA:25792"/>
        <dbReference type="ChEBI" id="CHEBI:15377"/>
        <dbReference type="ChEBI" id="CHEBI:15378"/>
        <dbReference type="ChEBI" id="CHEBI:30616"/>
        <dbReference type="ChEBI" id="CHEBI:43474"/>
        <dbReference type="ChEBI" id="CHEBI:49552"/>
        <dbReference type="ChEBI" id="CHEBI:456216"/>
        <dbReference type="EC" id="7.2.2.8"/>
    </reaction>
</comment>
<evidence type="ECO:0000256" key="18">
    <source>
        <dbReference type="RuleBase" id="RU362081"/>
    </source>
</evidence>
<dbReference type="SMART" id="SM00356">
    <property type="entry name" value="ZnF_C3H1"/>
    <property type="match status" value="4"/>
</dbReference>
<evidence type="ECO:0000256" key="12">
    <source>
        <dbReference type="ARBA" id="ARBA00023008"/>
    </source>
</evidence>
<feature type="region of interest" description="Disordered" evidence="19">
    <location>
        <begin position="1471"/>
        <end position="1552"/>
    </location>
</feature>
<feature type="transmembrane region" description="Helical" evidence="18">
    <location>
        <begin position="319"/>
        <end position="341"/>
    </location>
</feature>
<dbReference type="CDD" id="cd00371">
    <property type="entry name" value="HMA"/>
    <property type="match status" value="3"/>
</dbReference>
<dbReference type="EMBL" id="LHPF02000019">
    <property type="protein sequence ID" value="PSC70545.1"/>
    <property type="molecule type" value="Genomic_DNA"/>
</dbReference>
<feature type="region of interest" description="Disordered" evidence="19">
    <location>
        <begin position="1310"/>
        <end position="1347"/>
    </location>
</feature>
<evidence type="ECO:0000256" key="9">
    <source>
        <dbReference type="ARBA" id="ARBA00022840"/>
    </source>
</evidence>
<comment type="caution">
    <text evidence="22">The sequence shown here is derived from an EMBL/GenBank/DDBJ whole genome shotgun (WGS) entry which is preliminary data.</text>
</comment>
<evidence type="ECO:0000256" key="15">
    <source>
        <dbReference type="ARBA" id="ARBA00049289"/>
    </source>
</evidence>
<feature type="compositionally biased region" description="Polar residues" evidence="19">
    <location>
        <begin position="1240"/>
        <end position="1250"/>
    </location>
</feature>
<feature type="region of interest" description="Disordered" evidence="19">
    <location>
        <begin position="1143"/>
        <end position="1182"/>
    </location>
</feature>
<keyword evidence="4" id="KW-0813">Transport</keyword>
<dbReference type="InterPro" id="IPR000571">
    <property type="entry name" value="Znf_CCCH"/>
</dbReference>
<dbReference type="PANTHER" id="PTHR46594:SF4">
    <property type="entry name" value="P-TYPE CATION-TRANSPORTING ATPASE"/>
    <property type="match status" value="1"/>
</dbReference>
<feature type="compositionally biased region" description="Low complexity" evidence="19">
    <location>
        <begin position="1471"/>
        <end position="1487"/>
    </location>
</feature>
<reference evidence="22 23" key="1">
    <citation type="journal article" date="2018" name="Plant J.">
        <title>Genome sequences of Chlorella sorokiniana UTEX 1602 and Micractinium conductrix SAG 241.80: implications to maltose excretion by a green alga.</title>
        <authorList>
            <person name="Arriola M.B."/>
            <person name="Velmurugan N."/>
            <person name="Zhang Y."/>
            <person name="Plunkett M.H."/>
            <person name="Hondzo H."/>
            <person name="Barney B.M."/>
        </authorList>
    </citation>
    <scope>NUCLEOTIDE SEQUENCE [LARGE SCALE GENOMIC DNA]</scope>
    <source>
        <strain evidence="22 23">SAG 241.80</strain>
    </source>
</reference>
<feature type="domain" description="C3H1-type" evidence="20">
    <location>
        <begin position="1407"/>
        <end position="1433"/>
    </location>
</feature>
<dbReference type="Gene3D" id="2.70.150.10">
    <property type="entry name" value="Calcium-transporting ATPase, cytoplasmic transduction domain A"/>
    <property type="match status" value="1"/>
</dbReference>
<dbReference type="Pfam" id="PF00403">
    <property type="entry name" value="HMA"/>
    <property type="match status" value="3"/>
</dbReference>
<dbReference type="InterPro" id="IPR044492">
    <property type="entry name" value="P_typ_ATPase_HD_dom"/>
</dbReference>
<proteinExistence type="inferred from homology"/>
<dbReference type="Gene3D" id="3.30.70.100">
    <property type="match status" value="3"/>
</dbReference>
<feature type="domain" description="HMA" evidence="21">
    <location>
        <begin position="224"/>
        <end position="290"/>
    </location>
</feature>
<dbReference type="NCBIfam" id="TIGR01494">
    <property type="entry name" value="ATPase_P-type"/>
    <property type="match status" value="2"/>
</dbReference>
<dbReference type="Gene3D" id="3.40.50.1000">
    <property type="entry name" value="HAD superfamily/HAD-like"/>
    <property type="match status" value="1"/>
</dbReference>
<dbReference type="GO" id="GO:0140581">
    <property type="term" value="F:P-type monovalent copper transporter activity"/>
    <property type="evidence" value="ECO:0007669"/>
    <property type="project" value="UniProtKB-EC"/>
</dbReference>
<dbReference type="Gene3D" id="3.40.1110.10">
    <property type="entry name" value="Calcium-transporting ATPase, cytoplasmic domain N"/>
    <property type="match status" value="1"/>
</dbReference>
<dbReference type="InterPro" id="IPR023299">
    <property type="entry name" value="ATPase_P-typ_cyto_dom_N"/>
</dbReference>
<evidence type="ECO:0000256" key="14">
    <source>
        <dbReference type="ARBA" id="ARBA00023136"/>
    </source>
</evidence>
<name>A0A2P6V8Y7_9CHLO</name>
<organism evidence="22 23">
    <name type="scientific">Micractinium conductrix</name>
    <dbReference type="NCBI Taxonomy" id="554055"/>
    <lineage>
        <taxon>Eukaryota</taxon>
        <taxon>Viridiplantae</taxon>
        <taxon>Chlorophyta</taxon>
        <taxon>core chlorophytes</taxon>
        <taxon>Trebouxiophyceae</taxon>
        <taxon>Chlorellales</taxon>
        <taxon>Chlorellaceae</taxon>
        <taxon>Chlorella clade</taxon>
        <taxon>Micractinium</taxon>
    </lineage>
</organism>
<evidence type="ECO:0000256" key="7">
    <source>
        <dbReference type="ARBA" id="ARBA00022737"/>
    </source>
</evidence>
<feature type="compositionally biased region" description="Low complexity" evidence="19">
    <location>
        <begin position="1518"/>
        <end position="1527"/>
    </location>
</feature>